<comment type="similarity">
    <text evidence="9">Belongs to the U2 small nuclear ribonucleoprotein A family.</text>
</comment>
<evidence type="ECO:0000256" key="3">
    <source>
        <dbReference type="ARBA" id="ARBA00022490"/>
    </source>
</evidence>
<dbReference type="EMBL" id="WJQU01000001">
    <property type="protein sequence ID" value="KAJ6648293.1"/>
    <property type="molecule type" value="Genomic_DNA"/>
</dbReference>
<keyword evidence="6" id="KW-0970">Cilium biogenesis/degradation</keyword>
<feature type="region of interest" description="Disordered" evidence="13">
    <location>
        <begin position="465"/>
        <end position="509"/>
    </location>
</feature>
<dbReference type="SMART" id="SM00015">
    <property type="entry name" value="IQ"/>
    <property type="match status" value="1"/>
</dbReference>
<dbReference type="GO" id="GO:0030620">
    <property type="term" value="F:U2 snRNA binding"/>
    <property type="evidence" value="ECO:0007669"/>
    <property type="project" value="InterPro"/>
</dbReference>
<dbReference type="InterPro" id="IPR001611">
    <property type="entry name" value="Leu-rich_rpt"/>
</dbReference>
<keyword evidence="15" id="KW-1185">Reference proteome</keyword>
<dbReference type="GO" id="GO:0005634">
    <property type="term" value="C:nucleus"/>
    <property type="evidence" value="ECO:0007669"/>
    <property type="project" value="UniProtKB-SubCell"/>
</dbReference>
<dbReference type="GO" id="GO:0000398">
    <property type="term" value="P:mRNA splicing, via spliceosome"/>
    <property type="evidence" value="ECO:0007669"/>
    <property type="project" value="InterPro"/>
</dbReference>
<evidence type="ECO:0000256" key="1">
    <source>
        <dbReference type="ARBA" id="ARBA00004123"/>
    </source>
</evidence>
<evidence type="ECO:0000256" key="11">
    <source>
        <dbReference type="ARBA" id="ARBA00068862"/>
    </source>
</evidence>
<dbReference type="GO" id="GO:0005813">
    <property type="term" value="C:centrosome"/>
    <property type="evidence" value="ECO:0007669"/>
    <property type="project" value="UniProtKB-SubCell"/>
</dbReference>
<comment type="caution">
    <text evidence="14">The sequence shown here is derived from an EMBL/GenBank/DDBJ whole genome shotgun (WGS) entry which is preliminary data.</text>
</comment>
<keyword evidence="7" id="KW-0206">Cytoskeleton</keyword>
<dbReference type="InterPro" id="IPR032675">
    <property type="entry name" value="LRR_dom_sf"/>
</dbReference>
<dbReference type="FunFam" id="3.80.10.10:FF:000165">
    <property type="entry name" value="Centrosomal protein of 97 kDa"/>
    <property type="match status" value="1"/>
</dbReference>
<dbReference type="Pfam" id="PF00612">
    <property type="entry name" value="IQ"/>
    <property type="match status" value="1"/>
</dbReference>
<keyword evidence="8" id="KW-0539">Nucleus</keyword>
<sequence length="828" mass="92415">MPSDETSSAGLLDYSNKNLKKVPKFDEVDKQSVNFLLLDSNELQKLENIDSFVRVEKLSVSKNQLLRMYGLHRLHSLVELNLSHNGILTIEGLKELTQLTHLNLAGNSIKTIEHLITNTRLEHLNLSENNIGSISDISNLKVLKDLLLHGNRITHLRQCEKYLPHSLEQLTLSKNAIADLNEICSLSHLSSLRSISLSDNPCVQMTGNAIGFDYRPFVLNWCMSIKIIDDFMVNPIESLKAEWLYSQGRGRQFRVGEQVDLAKYLSSVCPLSGEVLENENERKLRLILSKAQQHQRQLQEEISENTNSSGNNSPSSSRRKSQSSRIQSPRFSRLGRQGSPDSMSSSYHGITNSSSLLSSQTDGGHNLIQMSTSLISNIKNDSNLMIQSLDPNLLSNNIKSHSNVHEVSTRSTNQISVASNQSNERQGNPLTAASKMVPVPESLMSPDCPPTNTVHRTALTSSNALHSSGFNNSSHNKFAKSKVSSPKNLRTSSAKRQEKSPNLNVTRKANSNLVSSLRISNSTEVSQVKQKAAAVHIASPNDSNAASSDDDSDHINTDKLKTIRNKAAQRNLEKDFSSTYNRRTKESAIIIQKIWRGYKARKSMKNIAVKLQNKRTQDYIEKLTHDMETTKVALENERKIQQLQMQAISALWKKVSSLQTSASDGSVPCLPNNSTAAVNDLAKTCSVLTNQVQQLQGSMTEILQYITTFCAPPNFDNQNVHKVVEVRDNCATQTEIVAVHTPQVDNLPFPFNNKLIRPSTLPLESNETSPLQPDIANEVDEHFGEGTPNKDRFHEKDVVKVLETEINELRINEENNKDLIIAVAEQKW</sequence>
<evidence type="ECO:0000313" key="14">
    <source>
        <dbReference type="EMBL" id="KAJ6648293.1"/>
    </source>
</evidence>
<keyword evidence="5" id="KW-0677">Repeat</keyword>
<dbReference type="PANTHER" id="PTHR10552">
    <property type="entry name" value="U2 SMALL NUCLEAR RIBONUCLEOPROTEIN A"/>
    <property type="match status" value="1"/>
</dbReference>
<proteinExistence type="inferred from homology"/>
<evidence type="ECO:0000256" key="6">
    <source>
        <dbReference type="ARBA" id="ARBA00022794"/>
    </source>
</evidence>
<dbReference type="OrthoDB" id="5954088at2759"/>
<dbReference type="InterPro" id="IPR000048">
    <property type="entry name" value="IQ_motif_EF-hand-BS"/>
</dbReference>
<evidence type="ECO:0000256" key="7">
    <source>
        <dbReference type="ARBA" id="ARBA00023212"/>
    </source>
</evidence>
<evidence type="ECO:0000256" key="12">
    <source>
        <dbReference type="ARBA" id="ARBA00076677"/>
    </source>
</evidence>
<evidence type="ECO:0000256" key="2">
    <source>
        <dbReference type="ARBA" id="ARBA00004300"/>
    </source>
</evidence>
<dbReference type="PROSITE" id="PS50096">
    <property type="entry name" value="IQ"/>
    <property type="match status" value="1"/>
</dbReference>
<dbReference type="Gene3D" id="3.80.10.10">
    <property type="entry name" value="Ribonuclease Inhibitor"/>
    <property type="match status" value="2"/>
</dbReference>
<dbReference type="Proteomes" id="UP001151699">
    <property type="component" value="Chromosome A"/>
</dbReference>
<dbReference type="PROSITE" id="PS51450">
    <property type="entry name" value="LRR"/>
    <property type="match status" value="4"/>
</dbReference>
<evidence type="ECO:0000256" key="4">
    <source>
        <dbReference type="ARBA" id="ARBA00022614"/>
    </source>
</evidence>
<evidence type="ECO:0000256" key="10">
    <source>
        <dbReference type="ARBA" id="ARBA00058656"/>
    </source>
</evidence>
<evidence type="ECO:0000256" key="5">
    <source>
        <dbReference type="ARBA" id="ARBA00022737"/>
    </source>
</evidence>
<evidence type="ECO:0000256" key="9">
    <source>
        <dbReference type="ARBA" id="ARBA00024196"/>
    </source>
</evidence>
<dbReference type="InterPro" id="IPR044640">
    <property type="entry name" value="RU2A"/>
</dbReference>
<comment type="subcellular location">
    <subcellularLocation>
        <location evidence="2">Cytoplasm</location>
        <location evidence="2">Cytoskeleton</location>
        <location evidence="2">Microtubule organizing center</location>
        <location evidence="2">Centrosome</location>
    </subcellularLocation>
    <subcellularLocation>
        <location evidence="1">Nucleus</location>
    </subcellularLocation>
</comment>
<feature type="region of interest" description="Disordered" evidence="13">
    <location>
        <begin position="404"/>
        <end position="430"/>
    </location>
</feature>
<accession>A0A9Q0S8T6</accession>
<feature type="region of interest" description="Disordered" evidence="13">
    <location>
        <begin position="296"/>
        <end position="360"/>
    </location>
</feature>
<feature type="compositionally biased region" description="Polar residues" evidence="13">
    <location>
        <begin position="339"/>
        <end position="360"/>
    </location>
</feature>
<feature type="compositionally biased region" description="Low complexity" evidence="13">
    <location>
        <begin position="538"/>
        <end position="547"/>
    </location>
</feature>
<evidence type="ECO:0000313" key="15">
    <source>
        <dbReference type="Proteomes" id="UP001151699"/>
    </source>
</evidence>
<dbReference type="GO" id="GO:0030030">
    <property type="term" value="P:cell projection organization"/>
    <property type="evidence" value="ECO:0007669"/>
    <property type="project" value="UniProtKB-KW"/>
</dbReference>
<feature type="compositionally biased region" description="Low complexity" evidence="13">
    <location>
        <begin position="304"/>
        <end position="316"/>
    </location>
</feature>
<reference evidence="14" key="1">
    <citation type="submission" date="2022-07" db="EMBL/GenBank/DDBJ databases">
        <authorList>
            <person name="Trinca V."/>
            <person name="Uliana J.V.C."/>
            <person name="Torres T.T."/>
            <person name="Ward R.J."/>
            <person name="Monesi N."/>
        </authorList>
    </citation>
    <scope>NUCLEOTIDE SEQUENCE</scope>
    <source>
        <strain evidence="14">HSMRA1968</strain>
        <tissue evidence="14">Whole embryos</tissue>
    </source>
</reference>
<dbReference type="PANTHER" id="PTHR10552:SF6">
    <property type="entry name" value="U2 SMALL NUCLEAR RIBONUCLEOPROTEIN A"/>
    <property type="match status" value="1"/>
</dbReference>
<dbReference type="Gene3D" id="1.20.5.190">
    <property type="match status" value="1"/>
</dbReference>
<keyword evidence="3" id="KW-0963">Cytoplasm</keyword>
<dbReference type="AlphaFoldDB" id="A0A9Q0S8T6"/>
<gene>
    <name evidence="14" type="primary">Cep97</name>
    <name evidence="14" type="ORF">Bhyg_03521</name>
</gene>
<name>A0A9Q0S8T6_9DIPT</name>
<dbReference type="SMART" id="SM00365">
    <property type="entry name" value="LRR_SD22"/>
    <property type="match status" value="6"/>
</dbReference>
<comment type="function">
    <text evidence="10">Acts as a key negative regulator of ciliogenesis in collaboration with CCP110 by capping the mother centriole thereby preventing cilia formation. Required for recruitment of CCP110 to the centrosome.</text>
</comment>
<feature type="compositionally biased region" description="Polar residues" evidence="13">
    <location>
        <begin position="409"/>
        <end position="430"/>
    </location>
</feature>
<evidence type="ECO:0000256" key="8">
    <source>
        <dbReference type="ARBA" id="ARBA00023242"/>
    </source>
</evidence>
<feature type="region of interest" description="Disordered" evidence="13">
    <location>
        <begin position="532"/>
        <end position="556"/>
    </location>
</feature>
<protein>
    <recommendedName>
        <fullName evidence="11">Centrosomal protein of 97 kDa</fullName>
    </recommendedName>
    <alternativeName>
        <fullName evidence="12">Leucine-rich repeat and IQ domain-containing protein 2</fullName>
    </alternativeName>
</protein>
<dbReference type="Pfam" id="PF14580">
    <property type="entry name" value="LRR_9"/>
    <property type="match status" value="1"/>
</dbReference>
<dbReference type="CDD" id="cd23767">
    <property type="entry name" value="IQCD"/>
    <property type="match status" value="1"/>
</dbReference>
<dbReference type="SUPFAM" id="SSF52075">
    <property type="entry name" value="Outer arm dynein light chain 1"/>
    <property type="match status" value="1"/>
</dbReference>
<organism evidence="14 15">
    <name type="scientific">Pseudolycoriella hygida</name>
    <dbReference type="NCBI Taxonomy" id="35572"/>
    <lineage>
        <taxon>Eukaryota</taxon>
        <taxon>Metazoa</taxon>
        <taxon>Ecdysozoa</taxon>
        <taxon>Arthropoda</taxon>
        <taxon>Hexapoda</taxon>
        <taxon>Insecta</taxon>
        <taxon>Pterygota</taxon>
        <taxon>Neoptera</taxon>
        <taxon>Endopterygota</taxon>
        <taxon>Diptera</taxon>
        <taxon>Nematocera</taxon>
        <taxon>Sciaroidea</taxon>
        <taxon>Sciaridae</taxon>
        <taxon>Pseudolycoriella</taxon>
    </lineage>
</organism>
<keyword evidence="4" id="KW-0433">Leucine-rich repeat</keyword>
<evidence type="ECO:0000256" key="13">
    <source>
        <dbReference type="SAM" id="MobiDB-lite"/>
    </source>
</evidence>